<dbReference type="GO" id="GO:0030313">
    <property type="term" value="C:cell envelope"/>
    <property type="evidence" value="ECO:0007669"/>
    <property type="project" value="UniProtKB-SubCell"/>
</dbReference>
<dbReference type="EC" id="1.8.-.-" evidence="7"/>
<dbReference type="eggNOG" id="COG0526">
    <property type="taxonomic scope" value="Bacteria"/>
</dbReference>
<evidence type="ECO:0000256" key="4">
    <source>
        <dbReference type="ARBA" id="ARBA00023157"/>
    </source>
</evidence>
<accession>F8E2S2</accession>
<dbReference type="InterPro" id="IPR013766">
    <property type="entry name" value="Thioredoxin_domain"/>
</dbReference>
<keyword evidence="7" id="KW-0560">Oxidoreductase</keyword>
<evidence type="ECO:0000256" key="3">
    <source>
        <dbReference type="ARBA" id="ARBA00022968"/>
    </source>
</evidence>
<feature type="domain" description="Thioredoxin" evidence="6">
    <location>
        <begin position="75"/>
        <end position="219"/>
    </location>
</feature>
<dbReference type="GO" id="GO:0016209">
    <property type="term" value="F:antioxidant activity"/>
    <property type="evidence" value="ECO:0007669"/>
    <property type="project" value="InterPro"/>
</dbReference>
<reference evidence="7 8" key="1">
    <citation type="journal article" date="2012" name="BMC Genomics">
        <title>Complete genome sequence, lifestyle, and multi-drug resistance of the human pathogen Corynebacterium resistens DSM 45100 isolated from blood samples of a leukemia patient.</title>
        <authorList>
            <person name="Schroder J."/>
            <person name="Maus I."/>
            <person name="Meyer K."/>
            <person name="Wordemann S."/>
            <person name="Blom J."/>
            <person name="Jaenicke S."/>
            <person name="Schneider J."/>
            <person name="Trost E."/>
            <person name="Tauch A."/>
        </authorList>
    </citation>
    <scope>NUCLEOTIDE SEQUENCE [LARGE SCALE GENOMIC DNA]</scope>
    <source>
        <strain evidence="8">DSM 45100 / JCM 12819 / CCUG 50093 / GTC 2026 / SICGH 158</strain>
    </source>
</reference>
<evidence type="ECO:0000259" key="6">
    <source>
        <dbReference type="PROSITE" id="PS51352"/>
    </source>
</evidence>
<evidence type="ECO:0000313" key="7">
    <source>
        <dbReference type="EMBL" id="AEI10295.1"/>
    </source>
</evidence>
<dbReference type="GO" id="GO:0016853">
    <property type="term" value="F:isomerase activity"/>
    <property type="evidence" value="ECO:0007669"/>
    <property type="project" value="UniProtKB-KW"/>
</dbReference>
<dbReference type="InterPro" id="IPR036249">
    <property type="entry name" value="Thioredoxin-like_sf"/>
</dbReference>
<dbReference type="EMBL" id="CP002857">
    <property type="protein sequence ID" value="AEI10295.1"/>
    <property type="molecule type" value="Genomic_DNA"/>
</dbReference>
<keyword evidence="5" id="KW-0676">Redox-active center</keyword>
<dbReference type="PANTHER" id="PTHR42852:SF6">
    <property type="entry name" value="THIOL:DISULFIDE INTERCHANGE PROTEIN DSBE"/>
    <property type="match status" value="1"/>
</dbReference>
<keyword evidence="2" id="KW-0201">Cytochrome c-type biogenesis</keyword>
<dbReference type="InterPro" id="IPR050553">
    <property type="entry name" value="Thioredoxin_ResA/DsbE_sf"/>
</dbReference>
<dbReference type="STRING" id="662755.CRES_1942"/>
<keyword evidence="4" id="KW-1015">Disulfide bond</keyword>
<dbReference type="CDD" id="cd02966">
    <property type="entry name" value="TlpA_like_family"/>
    <property type="match status" value="1"/>
</dbReference>
<keyword evidence="8" id="KW-1185">Reference proteome</keyword>
<dbReference type="KEGG" id="crd:CRES_1942"/>
<evidence type="ECO:0000256" key="1">
    <source>
        <dbReference type="ARBA" id="ARBA00004196"/>
    </source>
</evidence>
<evidence type="ECO:0000256" key="2">
    <source>
        <dbReference type="ARBA" id="ARBA00022748"/>
    </source>
</evidence>
<keyword evidence="7" id="KW-0413">Isomerase</keyword>
<dbReference type="PANTHER" id="PTHR42852">
    <property type="entry name" value="THIOL:DISULFIDE INTERCHANGE PROTEIN DSBE"/>
    <property type="match status" value="1"/>
</dbReference>
<keyword evidence="3" id="KW-0735">Signal-anchor</keyword>
<dbReference type="PROSITE" id="PS51352">
    <property type="entry name" value="THIOREDOXIN_2"/>
    <property type="match status" value="1"/>
</dbReference>
<evidence type="ECO:0000256" key="5">
    <source>
        <dbReference type="ARBA" id="ARBA00023284"/>
    </source>
</evidence>
<evidence type="ECO:0000313" key="8">
    <source>
        <dbReference type="Proteomes" id="UP000000492"/>
    </source>
</evidence>
<dbReference type="AlphaFoldDB" id="F8E2S2"/>
<name>F8E2S2_CORRG</name>
<gene>
    <name evidence="7" type="primary">ccsX</name>
    <name evidence="7" type="ordered locus">CRES_1942</name>
</gene>
<dbReference type="GO" id="GO:0016491">
    <property type="term" value="F:oxidoreductase activity"/>
    <property type="evidence" value="ECO:0007669"/>
    <property type="project" value="UniProtKB-KW"/>
</dbReference>
<organism evidence="7 8">
    <name type="scientific">Corynebacterium resistens (strain DSM 45100 / JCM 12819 / GTC 2026 / SICGH 158)</name>
    <dbReference type="NCBI Taxonomy" id="662755"/>
    <lineage>
        <taxon>Bacteria</taxon>
        <taxon>Bacillati</taxon>
        <taxon>Actinomycetota</taxon>
        <taxon>Actinomycetes</taxon>
        <taxon>Mycobacteriales</taxon>
        <taxon>Corynebacteriaceae</taxon>
        <taxon>Corynebacterium</taxon>
    </lineage>
</organism>
<comment type="subcellular location">
    <subcellularLocation>
        <location evidence="1">Cell envelope</location>
    </subcellularLocation>
</comment>
<protein>
    <submittedName>
        <fullName evidence="7">Thiol-disulfide isomerase/thioredoxin</fullName>
        <ecNumber evidence="7">1.8.-.-</ecNumber>
    </submittedName>
</protein>
<dbReference type="Proteomes" id="UP000000492">
    <property type="component" value="Chromosome"/>
</dbReference>
<dbReference type="InterPro" id="IPR000866">
    <property type="entry name" value="AhpC/TSA"/>
</dbReference>
<sequence length="223" mass="24386">MHSFPQRSLEPSVGSYRRSNRRGFKKLGAAVIAVGLMATVAACGEGNTAGQDAVAVGGQFQFVSPGGKTSISYAPEERKEVQNFEGKDLLTDKPIKLSDFDGKVVVLNSWGQWCGPCRSESDDLQRVQEKLEKDGRGTVLGINVRDSSRSKPQDFVKDNGITYPSLYDPPFKTALALGGIPASVIPTTIVLDKQHRPAHIFLKEVTDDELWKTVKPLLEEPDK</sequence>
<proteinExistence type="predicted"/>
<keyword evidence="3" id="KW-0812">Transmembrane</keyword>
<dbReference type="GO" id="GO:0017004">
    <property type="term" value="P:cytochrome complex assembly"/>
    <property type="evidence" value="ECO:0007669"/>
    <property type="project" value="UniProtKB-KW"/>
</dbReference>
<dbReference type="SUPFAM" id="SSF52833">
    <property type="entry name" value="Thioredoxin-like"/>
    <property type="match status" value="1"/>
</dbReference>
<dbReference type="HOGENOM" id="CLU_042529_11_1_11"/>
<dbReference type="Pfam" id="PF00578">
    <property type="entry name" value="AhpC-TSA"/>
    <property type="match status" value="1"/>
</dbReference>
<dbReference type="Gene3D" id="3.40.30.10">
    <property type="entry name" value="Glutaredoxin"/>
    <property type="match status" value="1"/>
</dbReference>